<evidence type="ECO:0000313" key="1">
    <source>
        <dbReference type="EMBL" id="EGG00013.1"/>
    </source>
</evidence>
<dbReference type="KEGG" id="mlr:MELLADRAFT_112226"/>
<dbReference type="InParanoid" id="F4S5S4"/>
<keyword evidence="2" id="KW-1185">Reference proteome</keyword>
<organism evidence="2">
    <name type="scientific">Melampsora larici-populina (strain 98AG31 / pathotype 3-4-7)</name>
    <name type="common">Poplar leaf rust fungus</name>
    <dbReference type="NCBI Taxonomy" id="747676"/>
    <lineage>
        <taxon>Eukaryota</taxon>
        <taxon>Fungi</taxon>
        <taxon>Dikarya</taxon>
        <taxon>Basidiomycota</taxon>
        <taxon>Pucciniomycotina</taxon>
        <taxon>Pucciniomycetes</taxon>
        <taxon>Pucciniales</taxon>
        <taxon>Melampsoraceae</taxon>
        <taxon>Melampsora</taxon>
    </lineage>
</organism>
<dbReference type="EMBL" id="GL883152">
    <property type="protein sequence ID" value="EGG00013.1"/>
    <property type="molecule type" value="Genomic_DNA"/>
</dbReference>
<accession>F4S5S4</accession>
<dbReference type="VEuPathDB" id="FungiDB:MELLADRAFT_112226"/>
<dbReference type="RefSeq" id="XP_007416721.1">
    <property type="nucleotide sequence ID" value="XM_007416659.1"/>
</dbReference>
<protein>
    <submittedName>
        <fullName evidence="1">Uncharacterized protein</fullName>
    </submittedName>
</protein>
<dbReference type="Proteomes" id="UP000001072">
    <property type="component" value="Unassembled WGS sequence"/>
</dbReference>
<sequence>MNTVVASKLHPNKQSSSYLEKMPLFCYRQDALEEFVESEDRELLSSALSLLPSAGCCSDTEDDGPGKVRAVGMVWRSREFSELMNLLDEISFGQQRALHGSRWAAGRLDMRRSPAIRISSHGQAPRNLPSNCYCSVWRDTLGESHKKLLTQKPPSTTLPLLIAKLRASLV</sequence>
<gene>
    <name evidence="1" type="ORF">MELLADRAFT_112226</name>
</gene>
<name>F4S5S4_MELLP</name>
<reference evidence="2" key="1">
    <citation type="journal article" date="2011" name="Proc. Natl. Acad. Sci. U.S.A.">
        <title>Obligate biotrophy features unraveled by the genomic analysis of rust fungi.</title>
        <authorList>
            <person name="Duplessis S."/>
            <person name="Cuomo C.A."/>
            <person name="Lin Y.-C."/>
            <person name="Aerts A."/>
            <person name="Tisserant E."/>
            <person name="Veneault-Fourrey C."/>
            <person name="Joly D.L."/>
            <person name="Hacquard S."/>
            <person name="Amselem J."/>
            <person name="Cantarel B.L."/>
            <person name="Chiu R."/>
            <person name="Coutinho P.M."/>
            <person name="Feau N."/>
            <person name="Field M."/>
            <person name="Frey P."/>
            <person name="Gelhaye E."/>
            <person name="Goldberg J."/>
            <person name="Grabherr M.G."/>
            <person name="Kodira C.D."/>
            <person name="Kohler A."/>
            <person name="Kuees U."/>
            <person name="Lindquist E.A."/>
            <person name="Lucas S.M."/>
            <person name="Mago R."/>
            <person name="Mauceli E."/>
            <person name="Morin E."/>
            <person name="Murat C."/>
            <person name="Pangilinan J.L."/>
            <person name="Park R."/>
            <person name="Pearson M."/>
            <person name="Quesneville H."/>
            <person name="Rouhier N."/>
            <person name="Sakthikumar S."/>
            <person name="Salamov A.A."/>
            <person name="Schmutz J."/>
            <person name="Selles B."/>
            <person name="Shapiro H."/>
            <person name="Tanguay P."/>
            <person name="Tuskan G.A."/>
            <person name="Henrissat B."/>
            <person name="Van de Peer Y."/>
            <person name="Rouze P."/>
            <person name="Ellis J.G."/>
            <person name="Dodds P.N."/>
            <person name="Schein J.E."/>
            <person name="Zhong S."/>
            <person name="Hamelin R.C."/>
            <person name="Grigoriev I.V."/>
            <person name="Szabo L.J."/>
            <person name="Martin F."/>
        </authorList>
    </citation>
    <scope>NUCLEOTIDE SEQUENCE [LARGE SCALE GENOMIC DNA]</scope>
    <source>
        <strain evidence="2">98AG31 / pathotype 3-4-7</strain>
    </source>
</reference>
<dbReference type="AlphaFoldDB" id="F4S5S4"/>
<dbReference type="HOGENOM" id="CLU_122023_0_0_1"/>
<dbReference type="OrthoDB" id="2658401at2759"/>
<proteinExistence type="predicted"/>
<dbReference type="GeneID" id="18924612"/>
<evidence type="ECO:0000313" key="2">
    <source>
        <dbReference type="Proteomes" id="UP000001072"/>
    </source>
</evidence>